<comment type="caution">
    <text evidence="10">The sequence shown here is derived from an EMBL/GenBank/DDBJ whole genome shotgun (WGS) entry which is preliminary data.</text>
</comment>
<keyword evidence="5 6" id="KW-0482">Metalloprotease</keyword>
<keyword evidence="1 6" id="KW-0645">Protease</keyword>
<dbReference type="InterPro" id="IPR051156">
    <property type="entry name" value="Mito/Outer_Membr_Metalloprot"/>
</dbReference>
<evidence type="ECO:0000256" key="5">
    <source>
        <dbReference type="ARBA" id="ARBA00023049"/>
    </source>
</evidence>
<dbReference type="Gene3D" id="3.30.2010.10">
    <property type="entry name" value="Metalloproteases ('zincins'), catalytic domain"/>
    <property type="match status" value="1"/>
</dbReference>
<dbReference type="Pfam" id="PF23368">
    <property type="entry name" value="DUF7092"/>
    <property type="match status" value="1"/>
</dbReference>
<dbReference type="PANTHER" id="PTHR22726:SF1">
    <property type="entry name" value="METALLOENDOPEPTIDASE OMA1, MITOCHONDRIAL"/>
    <property type="match status" value="1"/>
</dbReference>
<feature type="domain" description="Peptidase M48" evidence="8">
    <location>
        <begin position="167"/>
        <end position="340"/>
    </location>
</feature>
<evidence type="ECO:0000259" key="9">
    <source>
        <dbReference type="Pfam" id="PF23368"/>
    </source>
</evidence>
<dbReference type="Proteomes" id="UP001462640">
    <property type="component" value="Unassembled WGS sequence"/>
</dbReference>
<name>A0ABV0GHU4_9BURK</name>
<evidence type="ECO:0000313" key="11">
    <source>
        <dbReference type="Proteomes" id="UP001462640"/>
    </source>
</evidence>
<keyword evidence="2" id="KW-0479">Metal-binding</keyword>
<keyword evidence="11" id="KW-1185">Reference proteome</keyword>
<evidence type="ECO:0000256" key="2">
    <source>
        <dbReference type="ARBA" id="ARBA00022723"/>
    </source>
</evidence>
<dbReference type="RefSeq" id="WP_347611613.1">
    <property type="nucleotide sequence ID" value="NZ_JBDPZC010000008.1"/>
</dbReference>
<keyword evidence="7" id="KW-1133">Transmembrane helix</keyword>
<protein>
    <submittedName>
        <fullName evidence="10">M48 family metallopeptidase</fullName>
    </submittedName>
</protein>
<comment type="cofactor">
    <cofactor evidence="6">
        <name>Zn(2+)</name>
        <dbReference type="ChEBI" id="CHEBI:29105"/>
    </cofactor>
    <text evidence="6">Binds 1 zinc ion per subunit.</text>
</comment>
<evidence type="ECO:0000256" key="1">
    <source>
        <dbReference type="ARBA" id="ARBA00022670"/>
    </source>
</evidence>
<dbReference type="CDD" id="cd07332">
    <property type="entry name" value="M48C_Oma1_like"/>
    <property type="match status" value="1"/>
</dbReference>
<evidence type="ECO:0000256" key="3">
    <source>
        <dbReference type="ARBA" id="ARBA00022801"/>
    </source>
</evidence>
<dbReference type="InterPro" id="IPR055518">
    <property type="entry name" value="DUF7092"/>
</dbReference>
<evidence type="ECO:0000256" key="6">
    <source>
        <dbReference type="RuleBase" id="RU003983"/>
    </source>
</evidence>
<feature type="transmembrane region" description="Helical" evidence="7">
    <location>
        <begin position="105"/>
        <end position="125"/>
    </location>
</feature>
<dbReference type="PANTHER" id="PTHR22726">
    <property type="entry name" value="METALLOENDOPEPTIDASE OMA1"/>
    <property type="match status" value="1"/>
</dbReference>
<evidence type="ECO:0000259" key="8">
    <source>
        <dbReference type="Pfam" id="PF01435"/>
    </source>
</evidence>
<dbReference type="EMBL" id="JBDPZC010000008">
    <property type="protein sequence ID" value="MEO3714522.1"/>
    <property type="molecule type" value="Genomic_DNA"/>
</dbReference>
<evidence type="ECO:0000256" key="7">
    <source>
        <dbReference type="SAM" id="Phobius"/>
    </source>
</evidence>
<feature type="domain" description="DUF7092" evidence="9">
    <location>
        <begin position="15"/>
        <end position="90"/>
    </location>
</feature>
<gene>
    <name evidence="10" type="ORF">ABDJ40_17275</name>
</gene>
<accession>A0ABV0GHU4</accession>
<dbReference type="InterPro" id="IPR001915">
    <property type="entry name" value="Peptidase_M48"/>
</dbReference>
<keyword evidence="3 6" id="KW-0378">Hydrolase</keyword>
<organism evidence="10 11">
    <name type="scientific">Roseateles flavus</name>
    <dbReference type="NCBI Taxonomy" id="3149041"/>
    <lineage>
        <taxon>Bacteria</taxon>
        <taxon>Pseudomonadati</taxon>
        <taxon>Pseudomonadota</taxon>
        <taxon>Betaproteobacteria</taxon>
        <taxon>Burkholderiales</taxon>
        <taxon>Sphaerotilaceae</taxon>
        <taxon>Roseateles</taxon>
    </lineage>
</organism>
<comment type="similarity">
    <text evidence="6">Belongs to the peptidase M48 family.</text>
</comment>
<evidence type="ECO:0000256" key="4">
    <source>
        <dbReference type="ARBA" id="ARBA00022833"/>
    </source>
</evidence>
<keyword evidence="4 6" id="KW-0862">Zinc</keyword>
<keyword evidence="7" id="KW-0812">Transmembrane</keyword>
<keyword evidence="7" id="KW-0472">Membrane</keyword>
<reference evidence="10 11" key="1">
    <citation type="submission" date="2024-05" db="EMBL/GenBank/DDBJ databases">
        <title>Roseateles sp. 2.12 16S ribosomal RNA gene Genome sequencing and assembly.</title>
        <authorList>
            <person name="Woo H."/>
        </authorList>
    </citation>
    <scope>NUCLEOTIDE SEQUENCE [LARGE SCALE GENOMIC DNA]</scope>
    <source>
        <strain evidence="10 11">2.12</strain>
    </source>
</reference>
<evidence type="ECO:0000313" key="10">
    <source>
        <dbReference type="EMBL" id="MEO3714522.1"/>
    </source>
</evidence>
<sequence>MSAQSLTDPGAASTLAVSHFDGRQARAREARVWIAGQRLMLDSEGRQEHYELAQVRWSELSRHGQRQAQLPDGGLLRAQDAAAWDAWAAEAGLGRPLVARWAQSWRWTAVALLGLVAVVLALWRWGAPLAGQGTALLLPQSSEQALGDKILAGLDEQWLKPSSLDAAEQARWRRHLEQLLRGGGALPEHRLVFRAVDKSIGPNAFALPGGTVVITDALLETLKDDDSALLGVIGHELGHVRHRHALRLVVQGGVVAGVFGLVVGDFSSLLALAPSVLAQQAYSRDFEREADREALALLQATGRDGSGMLRFFDQLEALHKGRDLAGDLGLLSSHPADAERRRFFTPR</sequence>
<dbReference type="Pfam" id="PF01435">
    <property type="entry name" value="Peptidase_M48"/>
    <property type="match status" value="1"/>
</dbReference>
<proteinExistence type="inferred from homology"/>